<sequence>MESPTEFGLTPVDWAKKFDATRAFKDNIVREGTSKAGATEEINKKSIEVWLEGVQEDQKEIIEIVKLEIEQLKGSHNEANGGCTIYKIPDIMREGEDPNIYRPTYLLVSPRYNQDISRHIFDGMRRDHYIFHVSSLLNRNISKSLEDYIFTVHAAKDEIRNCESCEQFL</sequence>
<dbReference type="EMBL" id="JAINDJ010000007">
    <property type="protein sequence ID" value="KAG9441629.1"/>
    <property type="molecule type" value="Genomic_DNA"/>
</dbReference>
<evidence type="ECO:0008006" key="3">
    <source>
        <dbReference type="Google" id="ProtNLM"/>
    </source>
</evidence>
<evidence type="ECO:0000313" key="1">
    <source>
        <dbReference type="EMBL" id="KAG9441629.1"/>
    </source>
</evidence>
<comment type="caution">
    <text evidence="1">The sequence shown here is derived from an EMBL/GenBank/DDBJ whole genome shotgun (WGS) entry which is preliminary data.</text>
</comment>
<dbReference type="AlphaFoldDB" id="A0AAV7DZD8"/>
<evidence type="ECO:0000313" key="2">
    <source>
        <dbReference type="Proteomes" id="UP000825729"/>
    </source>
</evidence>
<accession>A0AAV7DZD8</accession>
<protein>
    <recommendedName>
        <fullName evidence="3">Integrase zinc-binding domain-containing protein</fullName>
    </recommendedName>
</protein>
<gene>
    <name evidence="1" type="ORF">H6P81_017483</name>
</gene>
<keyword evidence="2" id="KW-1185">Reference proteome</keyword>
<proteinExistence type="predicted"/>
<dbReference type="Proteomes" id="UP000825729">
    <property type="component" value="Unassembled WGS sequence"/>
</dbReference>
<organism evidence="1 2">
    <name type="scientific">Aristolochia fimbriata</name>
    <name type="common">White veined hardy Dutchman's pipe vine</name>
    <dbReference type="NCBI Taxonomy" id="158543"/>
    <lineage>
        <taxon>Eukaryota</taxon>
        <taxon>Viridiplantae</taxon>
        <taxon>Streptophyta</taxon>
        <taxon>Embryophyta</taxon>
        <taxon>Tracheophyta</taxon>
        <taxon>Spermatophyta</taxon>
        <taxon>Magnoliopsida</taxon>
        <taxon>Magnoliidae</taxon>
        <taxon>Piperales</taxon>
        <taxon>Aristolochiaceae</taxon>
        <taxon>Aristolochia</taxon>
    </lineage>
</organism>
<reference evidence="1 2" key="1">
    <citation type="submission" date="2021-07" db="EMBL/GenBank/DDBJ databases">
        <title>The Aristolochia fimbriata genome: insights into angiosperm evolution, floral development and chemical biosynthesis.</title>
        <authorList>
            <person name="Jiao Y."/>
        </authorList>
    </citation>
    <scope>NUCLEOTIDE SEQUENCE [LARGE SCALE GENOMIC DNA]</scope>
    <source>
        <strain evidence="1">IBCAS-2021</strain>
        <tissue evidence="1">Leaf</tissue>
    </source>
</reference>
<name>A0AAV7DZD8_ARIFI</name>